<sequence>MAFTSSFIGTLDLQALPNLFAMMEPGSKCAHSRRTADMQDWKREGIIPALLQIIAAQSIDLYDYPTCELCDTYLACGIHSASRQAPRFGLKTVSTPATPSNRPTPGVVISAPPAIPTVKPSEAVSSPSLLT</sequence>
<proteinExistence type="predicted"/>
<accession>A0A8H5CV49</accession>
<protein>
    <submittedName>
        <fullName evidence="2">Uncharacterized protein</fullName>
    </submittedName>
</protein>
<dbReference type="Proteomes" id="UP000559027">
    <property type="component" value="Unassembled WGS sequence"/>
</dbReference>
<feature type="compositionally biased region" description="Polar residues" evidence="1">
    <location>
        <begin position="92"/>
        <end position="103"/>
    </location>
</feature>
<keyword evidence="3" id="KW-1185">Reference proteome</keyword>
<dbReference type="EMBL" id="JAACJO010000019">
    <property type="protein sequence ID" value="KAF5348589.1"/>
    <property type="molecule type" value="Genomic_DNA"/>
</dbReference>
<evidence type="ECO:0000313" key="2">
    <source>
        <dbReference type="EMBL" id="KAF5348589.1"/>
    </source>
</evidence>
<comment type="caution">
    <text evidence="2">The sequence shown here is derived from an EMBL/GenBank/DDBJ whole genome shotgun (WGS) entry which is preliminary data.</text>
</comment>
<organism evidence="2 3">
    <name type="scientific">Leucocoprinus leucothites</name>
    <dbReference type="NCBI Taxonomy" id="201217"/>
    <lineage>
        <taxon>Eukaryota</taxon>
        <taxon>Fungi</taxon>
        <taxon>Dikarya</taxon>
        <taxon>Basidiomycota</taxon>
        <taxon>Agaricomycotina</taxon>
        <taxon>Agaricomycetes</taxon>
        <taxon>Agaricomycetidae</taxon>
        <taxon>Agaricales</taxon>
        <taxon>Agaricineae</taxon>
        <taxon>Agaricaceae</taxon>
        <taxon>Leucocoprinus</taxon>
    </lineage>
</organism>
<dbReference type="AlphaFoldDB" id="A0A8H5CV49"/>
<reference evidence="2 3" key="1">
    <citation type="journal article" date="2020" name="ISME J.">
        <title>Uncovering the hidden diversity of litter-decomposition mechanisms in mushroom-forming fungi.</title>
        <authorList>
            <person name="Floudas D."/>
            <person name="Bentzer J."/>
            <person name="Ahren D."/>
            <person name="Johansson T."/>
            <person name="Persson P."/>
            <person name="Tunlid A."/>
        </authorList>
    </citation>
    <scope>NUCLEOTIDE SEQUENCE [LARGE SCALE GENOMIC DNA]</scope>
    <source>
        <strain evidence="2 3">CBS 146.42</strain>
    </source>
</reference>
<evidence type="ECO:0000313" key="3">
    <source>
        <dbReference type="Proteomes" id="UP000559027"/>
    </source>
</evidence>
<name>A0A8H5CV49_9AGAR</name>
<gene>
    <name evidence="2" type="ORF">D9756_009611</name>
</gene>
<feature type="region of interest" description="Disordered" evidence="1">
    <location>
        <begin position="92"/>
        <end position="131"/>
    </location>
</feature>
<evidence type="ECO:0000256" key="1">
    <source>
        <dbReference type="SAM" id="MobiDB-lite"/>
    </source>
</evidence>